<evidence type="ECO:0000256" key="1">
    <source>
        <dbReference type="SAM" id="SignalP"/>
    </source>
</evidence>
<dbReference type="RefSeq" id="WP_344989835.1">
    <property type="nucleotide sequence ID" value="NZ_BAABCD010000008.1"/>
</dbReference>
<protein>
    <recommendedName>
        <fullName evidence="4">Secreted protein</fullName>
    </recommendedName>
</protein>
<dbReference type="Proteomes" id="UP001595836">
    <property type="component" value="Unassembled WGS sequence"/>
</dbReference>
<reference evidence="3" key="1">
    <citation type="journal article" date="2019" name="Int. J. Syst. Evol. Microbiol.">
        <title>The Global Catalogue of Microorganisms (GCM) 10K type strain sequencing project: providing services to taxonomists for standard genome sequencing and annotation.</title>
        <authorList>
            <consortium name="The Broad Institute Genomics Platform"/>
            <consortium name="The Broad Institute Genome Sequencing Center for Infectious Disease"/>
            <person name="Wu L."/>
            <person name="Ma J."/>
        </authorList>
    </citation>
    <scope>NUCLEOTIDE SEQUENCE [LARGE SCALE GENOMIC DNA]</scope>
    <source>
        <strain evidence="3">JCM 11882</strain>
    </source>
</reference>
<evidence type="ECO:0000313" key="2">
    <source>
        <dbReference type="EMBL" id="MFC4755358.1"/>
    </source>
</evidence>
<accession>A0ABV9PU82</accession>
<sequence>MKNVIRSVGVASVAVAFGAGAALSAPIAGAQSSLPGGSLGGSLGDACGTEVVTPETLEASGWFTPDDETDAKIDAVDGAPESVGAAALTLPTDATLGSSLYKNADRAPLADLLRDGENLTPLSYEYTSSGQAPALQIRLNGANLADSEDGAGSDIGFATIVWSPPTADGWSNAVPGDSDQFFVTRALEGEGGQDVPRGTMMTLDEIIDLNPDAVVTEYGVQKTRDNTADDVAIDNFTLGCEITNFELEAEDTGSLGDAFGSLEGMLPS</sequence>
<feature type="signal peptide" evidence="1">
    <location>
        <begin position="1"/>
        <end position="21"/>
    </location>
</feature>
<name>A0ABV9PU82_9ACTN</name>
<dbReference type="EMBL" id="JBHSHP010000023">
    <property type="protein sequence ID" value="MFC4755358.1"/>
    <property type="molecule type" value="Genomic_DNA"/>
</dbReference>
<proteinExistence type="predicted"/>
<comment type="caution">
    <text evidence="2">The sequence shown here is derived from an EMBL/GenBank/DDBJ whole genome shotgun (WGS) entry which is preliminary data.</text>
</comment>
<evidence type="ECO:0008006" key="4">
    <source>
        <dbReference type="Google" id="ProtNLM"/>
    </source>
</evidence>
<keyword evidence="1" id="KW-0732">Signal</keyword>
<feature type="chain" id="PRO_5046320874" description="Secreted protein" evidence="1">
    <location>
        <begin position="22"/>
        <end position="268"/>
    </location>
</feature>
<keyword evidence="3" id="KW-1185">Reference proteome</keyword>
<organism evidence="2 3">
    <name type="scientific">Dietzia aurantiaca</name>
    <dbReference type="NCBI Taxonomy" id="983873"/>
    <lineage>
        <taxon>Bacteria</taxon>
        <taxon>Bacillati</taxon>
        <taxon>Actinomycetota</taxon>
        <taxon>Actinomycetes</taxon>
        <taxon>Mycobacteriales</taxon>
        <taxon>Dietziaceae</taxon>
        <taxon>Dietzia</taxon>
    </lineage>
</organism>
<gene>
    <name evidence="2" type="ORF">ACFO7U_11300</name>
</gene>
<evidence type="ECO:0000313" key="3">
    <source>
        <dbReference type="Proteomes" id="UP001595836"/>
    </source>
</evidence>